<sequence>MAVLLELKHVSKRYDAPGEQNVTVLDDVNLTVSEGEFVAILGPSGSGKSTLLRIIAGLVKATSGTVSYLGQPIVDTNPGVSMVFQSFALFPWLTVLENVELGLRYKDLSPQEKRNRALAVIDMIGLDGFEGAYPKELSGGMRQRVGLGRALAMEPDILLMDEPFSALDVLTAENLRRDLLELWLERKIPTKSIILVTHGIEEAVYMADRAIVLSRDPATVIADIKITLPHWRERKDEKFTRLVDRIYSILTHSDEAREVLPSARGESSRRYVALPNVPSGALTGFLELLDDLEIKSDLYKLADELMFDLDDLLPIVEAAQLLGFATVSQGDISLTEVGKQFAAANVLERKELFRIQLKERLPIFERIRWVLESKRNRKMPREFFLEVIRKSVGTEAAEVQLDTIIDWGRYAELFAYDESSRVLYLEDDEDPNRG</sequence>
<dbReference type="RefSeq" id="WP_188881382.1">
    <property type="nucleotide sequence ID" value="NZ_BMOY01000009.1"/>
</dbReference>
<keyword evidence="2" id="KW-0547">Nucleotide-binding</keyword>
<evidence type="ECO:0000256" key="3">
    <source>
        <dbReference type="ARBA" id="ARBA00022840"/>
    </source>
</evidence>
<dbReference type="Pfam" id="PF09821">
    <property type="entry name" value="AAA_assoc_C"/>
    <property type="match status" value="1"/>
</dbReference>
<dbReference type="PROSITE" id="PS50893">
    <property type="entry name" value="ABC_TRANSPORTER_2"/>
    <property type="match status" value="1"/>
</dbReference>
<accession>A0A917K7P8</accession>
<dbReference type="InterPro" id="IPR017871">
    <property type="entry name" value="ABC_transporter-like_CS"/>
</dbReference>
<dbReference type="Pfam" id="PF00005">
    <property type="entry name" value="ABC_tran"/>
    <property type="match status" value="1"/>
</dbReference>
<dbReference type="CDD" id="cd03293">
    <property type="entry name" value="ABC_NrtD_SsuB_transporters"/>
    <property type="match status" value="1"/>
</dbReference>
<dbReference type="InterPro" id="IPR027417">
    <property type="entry name" value="P-loop_NTPase"/>
</dbReference>
<dbReference type="SUPFAM" id="SSF52540">
    <property type="entry name" value="P-loop containing nucleoside triphosphate hydrolases"/>
    <property type="match status" value="1"/>
</dbReference>
<dbReference type="Gene3D" id="3.40.50.300">
    <property type="entry name" value="P-loop containing nucleotide triphosphate hydrolases"/>
    <property type="match status" value="1"/>
</dbReference>
<evidence type="ECO:0000259" key="4">
    <source>
        <dbReference type="PROSITE" id="PS50893"/>
    </source>
</evidence>
<dbReference type="PANTHER" id="PTHR42788:SF13">
    <property type="entry name" value="ALIPHATIC SULFONATES IMPORT ATP-BINDING PROTEIN SSUB"/>
    <property type="match status" value="1"/>
</dbReference>
<organism evidence="5 6">
    <name type="scientific">Alicyclobacillus cellulosilyticus</name>
    <dbReference type="NCBI Taxonomy" id="1003997"/>
    <lineage>
        <taxon>Bacteria</taxon>
        <taxon>Bacillati</taxon>
        <taxon>Bacillota</taxon>
        <taxon>Bacilli</taxon>
        <taxon>Bacillales</taxon>
        <taxon>Alicyclobacillaceae</taxon>
        <taxon>Alicyclobacillus</taxon>
    </lineage>
</organism>
<dbReference type="PANTHER" id="PTHR42788">
    <property type="entry name" value="TAURINE IMPORT ATP-BINDING PROTEIN-RELATED"/>
    <property type="match status" value="1"/>
</dbReference>
<comment type="caution">
    <text evidence="5">The sequence shown here is derived from an EMBL/GenBank/DDBJ whole genome shotgun (WGS) entry which is preliminary data.</text>
</comment>
<name>A0A917K7P8_9BACL</name>
<reference evidence="5" key="2">
    <citation type="submission" date="2020-09" db="EMBL/GenBank/DDBJ databases">
        <authorList>
            <person name="Sun Q."/>
            <person name="Ohkuma M."/>
        </authorList>
    </citation>
    <scope>NUCLEOTIDE SEQUENCE</scope>
    <source>
        <strain evidence="5">JCM 18487</strain>
    </source>
</reference>
<keyword evidence="3 5" id="KW-0067">ATP-binding</keyword>
<feature type="domain" description="ABC transporter" evidence="4">
    <location>
        <begin position="5"/>
        <end position="240"/>
    </location>
</feature>
<dbReference type="InterPro" id="IPR018632">
    <property type="entry name" value="AAA-associated_dom_C"/>
</dbReference>
<keyword evidence="6" id="KW-1185">Reference proteome</keyword>
<dbReference type="InterPro" id="IPR003439">
    <property type="entry name" value="ABC_transporter-like_ATP-bd"/>
</dbReference>
<evidence type="ECO:0000256" key="2">
    <source>
        <dbReference type="ARBA" id="ARBA00022741"/>
    </source>
</evidence>
<dbReference type="PROSITE" id="PS00211">
    <property type="entry name" value="ABC_TRANSPORTER_1"/>
    <property type="match status" value="1"/>
</dbReference>
<protein>
    <submittedName>
        <fullName evidence="5">Nitrate ABC transporter ATP-binding protein</fullName>
    </submittedName>
</protein>
<dbReference type="SMART" id="SM00382">
    <property type="entry name" value="AAA"/>
    <property type="match status" value="1"/>
</dbReference>
<evidence type="ECO:0000313" key="6">
    <source>
        <dbReference type="Proteomes" id="UP000637695"/>
    </source>
</evidence>
<dbReference type="GO" id="GO:0005524">
    <property type="term" value="F:ATP binding"/>
    <property type="evidence" value="ECO:0007669"/>
    <property type="project" value="UniProtKB-KW"/>
</dbReference>
<gene>
    <name evidence="5" type="ORF">GCM10010885_08830</name>
</gene>
<evidence type="ECO:0000256" key="1">
    <source>
        <dbReference type="ARBA" id="ARBA00022448"/>
    </source>
</evidence>
<evidence type="ECO:0000313" key="5">
    <source>
        <dbReference type="EMBL" id="GGJ01868.1"/>
    </source>
</evidence>
<dbReference type="GO" id="GO:0016887">
    <property type="term" value="F:ATP hydrolysis activity"/>
    <property type="evidence" value="ECO:0007669"/>
    <property type="project" value="InterPro"/>
</dbReference>
<dbReference type="InterPro" id="IPR003593">
    <property type="entry name" value="AAA+_ATPase"/>
</dbReference>
<dbReference type="AlphaFoldDB" id="A0A917K7P8"/>
<reference evidence="5" key="1">
    <citation type="journal article" date="2014" name="Int. J. Syst. Evol. Microbiol.">
        <title>Complete genome sequence of Corynebacterium casei LMG S-19264T (=DSM 44701T), isolated from a smear-ripened cheese.</title>
        <authorList>
            <consortium name="US DOE Joint Genome Institute (JGI-PGF)"/>
            <person name="Walter F."/>
            <person name="Albersmeier A."/>
            <person name="Kalinowski J."/>
            <person name="Ruckert C."/>
        </authorList>
    </citation>
    <scope>NUCLEOTIDE SEQUENCE</scope>
    <source>
        <strain evidence="5">JCM 18487</strain>
    </source>
</reference>
<proteinExistence type="predicted"/>
<dbReference type="EMBL" id="BMOY01000009">
    <property type="protein sequence ID" value="GGJ01868.1"/>
    <property type="molecule type" value="Genomic_DNA"/>
</dbReference>
<dbReference type="Proteomes" id="UP000637695">
    <property type="component" value="Unassembled WGS sequence"/>
</dbReference>
<dbReference type="InterPro" id="IPR050166">
    <property type="entry name" value="ABC_transporter_ATP-bind"/>
</dbReference>
<keyword evidence="1" id="KW-0813">Transport</keyword>